<dbReference type="Pfam" id="PF07539">
    <property type="entry name" value="UTP20_N"/>
    <property type="match status" value="1"/>
</dbReference>
<feature type="compositionally biased region" description="Basic and acidic residues" evidence="1">
    <location>
        <begin position="1667"/>
        <end position="1682"/>
    </location>
</feature>
<protein>
    <submittedName>
        <fullName evidence="5">Uncharacterized protein</fullName>
    </submittedName>
</protein>
<dbReference type="InParanoid" id="A0A0C3D3U4"/>
<feature type="domain" description="U3 small nucleolar RNA-associated protein 20 C-terminal" evidence="4">
    <location>
        <begin position="2271"/>
        <end position="2621"/>
    </location>
</feature>
<dbReference type="Pfam" id="PF23099">
    <property type="entry name" value="UTP20_C"/>
    <property type="match status" value="1"/>
</dbReference>
<evidence type="ECO:0000259" key="2">
    <source>
        <dbReference type="Pfam" id="PF07539"/>
    </source>
</evidence>
<dbReference type="PANTHER" id="PTHR17695">
    <property type="entry name" value="SMALL SUBUNIT PROCESSOME COMPONENT 20 HOMOLOG"/>
    <property type="match status" value="1"/>
</dbReference>
<feature type="region of interest" description="Disordered" evidence="1">
    <location>
        <begin position="2602"/>
        <end position="2637"/>
    </location>
</feature>
<evidence type="ECO:0000313" key="5">
    <source>
        <dbReference type="EMBL" id="KIM55460.1"/>
    </source>
</evidence>
<dbReference type="InterPro" id="IPR011430">
    <property type="entry name" value="UTP20_N"/>
</dbReference>
<reference evidence="5 6" key="1">
    <citation type="submission" date="2014-04" db="EMBL/GenBank/DDBJ databases">
        <authorList>
            <consortium name="DOE Joint Genome Institute"/>
            <person name="Kuo A."/>
            <person name="Kohler A."/>
            <person name="Nagy L.G."/>
            <person name="Floudas D."/>
            <person name="Copeland A."/>
            <person name="Barry K.W."/>
            <person name="Cichocki N."/>
            <person name="Veneault-Fourrey C."/>
            <person name="LaButti K."/>
            <person name="Lindquist E.A."/>
            <person name="Lipzen A."/>
            <person name="Lundell T."/>
            <person name="Morin E."/>
            <person name="Murat C."/>
            <person name="Sun H."/>
            <person name="Tunlid A."/>
            <person name="Henrissat B."/>
            <person name="Grigoriev I.V."/>
            <person name="Hibbett D.S."/>
            <person name="Martin F."/>
            <person name="Nordberg H.P."/>
            <person name="Cantor M.N."/>
            <person name="Hua S.X."/>
        </authorList>
    </citation>
    <scope>NUCLEOTIDE SEQUENCE [LARGE SCALE GENOMIC DNA]</scope>
    <source>
        <strain evidence="5 6">Foug A</strain>
    </source>
</reference>
<keyword evidence="6" id="KW-1185">Reference proteome</keyword>
<dbReference type="HOGENOM" id="CLU_000327_1_0_1"/>
<dbReference type="Pfam" id="PF20416">
    <property type="entry name" value="UTP20"/>
    <property type="match status" value="1"/>
</dbReference>
<dbReference type="InterPro" id="IPR046523">
    <property type="entry name" value="UTP20_dom"/>
</dbReference>
<dbReference type="GO" id="GO:0030686">
    <property type="term" value="C:90S preribosome"/>
    <property type="evidence" value="ECO:0007669"/>
    <property type="project" value="TreeGrafter"/>
</dbReference>
<dbReference type="STRING" id="1036808.A0A0C3D3U4"/>
<gene>
    <name evidence="5" type="ORF">SCLCIDRAFT_1221149</name>
</gene>
<feature type="compositionally biased region" description="Basic residues" evidence="1">
    <location>
        <begin position="2604"/>
        <end position="2621"/>
    </location>
</feature>
<dbReference type="GO" id="GO:0032040">
    <property type="term" value="C:small-subunit processome"/>
    <property type="evidence" value="ECO:0007669"/>
    <property type="project" value="TreeGrafter"/>
</dbReference>
<feature type="compositionally biased region" description="Acidic residues" evidence="1">
    <location>
        <begin position="1656"/>
        <end position="1666"/>
    </location>
</feature>
<dbReference type="InterPro" id="IPR052575">
    <property type="entry name" value="SSU_processome_comp_20"/>
</dbReference>
<reference evidence="6" key="2">
    <citation type="submission" date="2015-01" db="EMBL/GenBank/DDBJ databases">
        <title>Evolutionary Origins and Diversification of the Mycorrhizal Mutualists.</title>
        <authorList>
            <consortium name="DOE Joint Genome Institute"/>
            <consortium name="Mycorrhizal Genomics Consortium"/>
            <person name="Kohler A."/>
            <person name="Kuo A."/>
            <person name="Nagy L.G."/>
            <person name="Floudas D."/>
            <person name="Copeland A."/>
            <person name="Barry K.W."/>
            <person name="Cichocki N."/>
            <person name="Veneault-Fourrey C."/>
            <person name="LaButti K."/>
            <person name="Lindquist E.A."/>
            <person name="Lipzen A."/>
            <person name="Lundell T."/>
            <person name="Morin E."/>
            <person name="Murat C."/>
            <person name="Riley R."/>
            <person name="Ohm R."/>
            <person name="Sun H."/>
            <person name="Tunlid A."/>
            <person name="Henrissat B."/>
            <person name="Grigoriev I.V."/>
            <person name="Hibbett D.S."/>
            <person name="Martin F."/>
        </authorList>
    </citation>
    <scope>NUCLEOTIDE SEQUENCE [LARGE SCALE GENOMIC DNA]</scope>
    <source>
        <strain evidence="6">Foug A</strain>
    </source>
</reference>
<dbReference type="Gene3D" id="1.25.10.10">
    <property type="entry name" value="Leucine-rich Repeat Variant"/>
    <property type="match status" value="2"/>
</dbReference>
<dbReference type="EMBL" id="KN822135">
    <property type="protein sequence ID" value="KIM55460.1"/>
    <property type="molecule type" value="Genomic_DNA"/>
</dbReference>
<sequence length="2637" mass="293830">MDSPAVDPPHDVVHRVKRFKHQTYAETLKEVHLPSALDLTKFDHDIDDNQSHFYVSLQQWRQLNLSPAFVQFANKVDPLCVSMPLLLHNWREVSDSWHTAVVTAEDEALRALLDLLQKLAHDLRTTLFPVYASLVKTPRPIAALALTALLATLSSLFRYLLVPCIHLDLLQQTWSSFHSTLPKCNAEVQRAAAEVWASVLRRLKTSAREKAVILMAKNLTGVEDASAWMLIFGCKSISQTLHSTSASLVSPVVDVYLSSDNPDALYTLLRRTLTSLTHHCKDAEGFSSITELIIAQFCSMVSQTPRDEVGVERVRRMLHLTSVLCGARQGSRLTGSQLSQLASTLELDFPIHHPSMESAVLTFAGSVLIAGDRDTTLATGPGRVFILRALETTPEFGISLLGLLAQLGWSGWMSIAQPSLLRTTSKLLVQAPKRTLRLLARLVRMDRFGRGGVDIAWRRVVSEWVFERLMGWQFKQQGSEEYAETVAMVEELHGLLALSTYVERMHALLIDIVERIILQDGLPEPVQEWRLTHANRGWVLGACMRVLPAQLARCEDEQVKRKMDASLGRWTKAIVKQWLWSESALSGLAVLLQSSAPSHQVPFTELYPSLQSALLSHSRVLRLSALQILSSRLVSSSAGEQDALRRCLQGEEAPLDMNGARDRVLRIGRVGVAVRDDEHGAADLCGRWLIAQLKVNLRPLWSPATEALSGLAKRFGDLIWALMFEELHHIATGDRTLMLPSWLKEKENTIRDQNTWEEERSWRDGAAHKVRQAVDEWLDDTLERKAIILEQKPLDRFDPSSYEIQLLAALGQCPSLAEKHNREIVSLFLTLVDVSSSSTLLSRAMPYAIPLARHKLSAWLELFAKFANPCALYASDTLLSLFRGLLAHPDRTLQRAALRCVLTYKPPQLVRYTEGLWRLLDSTMWRDELANVNFATVEPEAADVMVRLLYGVLRERKGRSSRGGESSRRAAVLGALTACRPEEHALLVDLMLAPLVRDGRAWTRTMADFSIEDVTSSAGGAKQQIGFLNMLGDALKSLGTKIVELWPALIGVTVCMVAQAQARLMPGIEVGNGGSDGQYYGDDQVEMGVDHAMCEGQEEEEEDYDHDNGAEVQDMADSTENTTAKSMRSIRQLGLRRLADFFRAPVVFDFTPFLPSAFDAIIAPRLAALDQENTQAPSALLEIFALWAARPEYARYLVQFDPCVLPKILDCLVAANVKPSVVNLVLDMVEHLLALGIEDATIADPLVAPHLTTLLHHLTILVERTRSDQELATPLAQRQIKLFAHVAHYVVDAVQADTLVNLLVPLLRKPLRIVPERTKVDMLRIFGTLFPIIPGLADSSSAEFAKLYEVLSRLFLTFRADTARSAVSATFNQLVGAAAAKSNDELQLVAALSDSLNACSSKRIHEPDFDRRLAAFATLNDQQYETLTCRGWLPLLYNALHFVQDPEELVIRSNAAYTLRRFISVVAQATTADAQALMVRVVLPALQGALRANSELVRAEVLGVLAYAISQCTGISSLQEMHTLLAGGDEEASFFTNIYHIQTHRRTRALRRLGDFLDTGVLSSRTLVDVFVPVVEYYVAPTTTFDHLLVAEAIGTLGRIAKRLRWSVYYSLVQKYLRASKDKDATTVRVHVRALVSILENFHFSLDDSLQQQAESAEDVEAEGEELTEHEPRQSNLREHESDVRKISDAVSIRLLPGLLDYLSNRDENEDSIRIPISLGIVNIAMHLPAGPKETQITRLLTVLSQALRSRSQDTRDLVRETMCRIIVTLGQSYLPYAVRELRAALVRGPQLHVLAYVIHAIISYVTAPERKEGIFADLDACVDDIAYVASEVVFGESGKDVQSEDFKTKMREVKASASKGLDTFALTARYVSPAHIGALLRPLRSVMEVTTSAKPMQQVDEVLRRIAGGLNTNARLDPPELLVLCHTLISQNGRFLREAPPKPKSKAKTKKDDTIIHVKRKNVTQEDQYVHNSYRFIVFGLELFNTAFRRSRFNLHDNQTLSRLEPFVVLIGNTLYVESEAVLIAGLKAAPAILQCPVKTAPPSAPLISKQILSIIRSMGSAESEIAQTALKSLAVILRNCPTSNIKENDLLFLLELLAPDLEDPSRQDSAFTLLRAIVSRKLVVPELYDLMTTVSSILITSQSAHTRESARSLLLQFLLDYPQGSGRLQTSLTFFARNLLFDHVSGRLSVLELLHAVITKFDSNLLAKHAEMLFVALVLCIANDDEKACRESAANIVQALVKRLADNQQKNVIGHLHTWAMQTEKTRLRGVAVQVYGLFIEALQRDTGPHVDVILADTQAVAEAASVVSVDDDVDDLEDPVDWQAAYQALQTLVKVLHIYPELTTDYAKMKWMHVFALLLFPHAWVRSAACRLLGSLFAVTQSSAQTMAAVEGSPLTNAAMREIADNLCTMLKSSNMEAPAALQIVKNLFFVGKWFIAHPQESRITQGSEGDDVAESEVQDGRGSDQLPWLFSKLSFQARSAHIARRNTATAEANWSLIPLSVFRFFAAMTSHMEGQQLEQFLPHILTPVYRIIEEDMIRDTAMDELRTTATELVDLVQAKVGTTSFATAYNRIRQSALNVRQERRVARATQVITNPEAAAKRKTARNVMKKQSRKRKNSAFADSRGRLKRRREE</sequence>
<dbReference type="FunCoup" id="A0A0C3D3U4">
    <property type="interactions" value="570"/>
</dbReference>
<feature type="region of interest" description="Disordered" evidence="1">
    <location>
        <begin position="1655"/>
        <end position="1682"/>
    </location>
</feature>
<feature type="domain" description="U3 small nucleolar RNA-associated protein 20" evidence="3">
    <location>
        <begin position="1706"/>
        <end position="1930"/>
    </location>
</feature>
<dbReference type="PANTHER" id="PTHR17695:SF11">
    <property type="entry name" value="SMALL SUBUNIT PROCESSOME COMPONENT 20 HOMOLOG"/>
    <property type="match status" value="1"/>
</dbReference>
<evidence type="ECO:0000259" key="3">
    <source>
        <dbReference type="Pfam" id="PF20416"/>
    </source>
</evidence>
<dbReference type="SUPFAM" id="SSF48371">
    <property type="entry name" value="ARM repeat"/>
    <property type="match status" value="2"/>
</dbReference>
<evidence type="ECO:0000259" key="4">
    <source>
        <dbReference type="Pfam" id="PF23099"/>
    </source>
</evidence>
<name>A0A0C3D3U4_9AGAM</name>
<dbReference type="Proteomes" id="UP000053989">
    <property type="component" value="Unassembled WGS sequence"/>
</dbReference>
<dbReference type="InterPro" id="IPR016024">
    <property type="entry name" value="ARM-type_fold"/>
</dbReference>
<evidence type="ECO:0000256" key="1">
    <source>
        <dbReference type="SAM" id="MobiDB-lite"/>
    </source>
</evidence>
<proteinExistence type="predicted"/>
<feature type="domain" description="U3 small nucleolar RNA-associated protein 20 N-terminal" evidence="2">
    <location>
        <begin position="852"/>
        <end position="1493"/>
    </location>
</feature>
<dbReference type="InterPro" id="IPR011989">
    <property type="entry name" value="ARM-like"/>
</dbReference>
<organism evidence="5 6">
    <name type="scientific">Scleroderma citrinum Foug A</name>
    <dbReference type="NCBI Taxonomy" id="1036808"/>
    <lineage>
        <taxon>Eukaryota</taxon>
        <taxon>Fungi</taxon>
        <taxon>Dikarya</taxon>
        <taxon>Basidiomycota</taxon>
        <taxon>Agaricomycotina</taxon>
        <taxon>Agaricomycetes</taxon>
        <taxon>Agaricomycetidae</taxon>
        <taxon>Boletales</taxon>
        <taxon>Sclerodermatineae</taxon>
        <taxon>Sclerodermataceae</taxon>
        <taxon>Scleroderma</taxon>
    </lineage>
</organism>
<dbReference type="InterPro" id="IPR057525">
    <property type="entry name" value="UTP20_C"/>
</dbReference>
<accession>A0A0C3D3U4</accession>
<dbReference type="OrthoDB" id="360653at2759"/>
<evidence type="ECO:0000313" key="6">
    <source>
        <dbReference type="Proteomes" id="UP000053989"/>
    </source>
</evidence>